<keyword evidence="13" id="KW-1185">Reference proteome</keyword>
<proteinExistence type="inferred from homology"/>
<accession>A0ABT2HXE4</accession>
<sequence length="463" mass="49474">MRHFDLVVIGAGSGNSIPGPALVSEQILVVDDGVHFGGTCLNVGCIPTKMFVHPAEIAHEVAEARHVLNATSGEIRYDWQGIRDRVFGRIDAISEGGEEYRASGEPNISLLREQVRLTSEHELESASGERITFDRLVIATGSRPRELAALPLGDRIHTNDTILRLDNQPERLAVIGGGAIACEFAAMFAGLGTQVVQIHRSELLRGVDDEVRACFTEAAKRRWGLHLGTEVTRAVTTADGVTLTLSNGDELTVDHVLVAAGRVVNTDRLGTQELGLDHRENGALVVDEQQRVLRGGEPVAGIWAVGDSANTAQLKHVANHEARVAVQSILHDLGRAEAPSGVLGPIPLVVFSSPQIATFGRTLAEAHDDGLDAVEARCDYGATAWGWALADSEHFVKIVAERGSGTLLGAHIIGPDAGILLQPLVQAASFGQSVHGLARGQYWPHPAATEIVENALLKLEEQL</sequence>
<keyword evidence="5 9" id="KW-0560">Oxidoreductase</keyword>
<keyword evidence="7" id="KW-1015">Disulfide bond</keyword>
<dbReference type="EC" id="1.8.1.15" evidence="12"/>
<feature type="domain" description="Pyridine nucleotide-disulphide oxidoreductase dimerisation" evidence="10">
    <location>
        <begin position="346"/>
        <end position="455"/>
    </location>
</feature>
<dbReference type="NCBIfam" id="NF005884">
    <property type="entry name" value="PRK07846.1"/>
    <property type="match status" value="1"/>
</dbReference>
<comment type="cofactor">
    <cofactor evidence="1">
        <name>FAD</name>
        <dbReference type="ChEBI" id="CHEBI:57692"/>
    </cofactor>
</comment>
<evidence type="ECO:0000256" key="7">
    <source>
        <dbReference type="ARBA" id="ARBA00023157"/>
    </source>
</evidence>
<dbReference type="InterPro" id="IPR012999">
    <property type="entry name" value="Pyr_OxRdtase_I_AS"/>
</dbReference>
<evidence type="ECO:0000256" key="3">
    <source>
        <dbReference type="ARBA" id="ARBA00022630"/>
    </source>
</evidence>
<dbReference type="SUPFAM" id="SSF51905">
    <property type="entry name" value="FAD/NAD(P)-binding domain"/>
    <property type="match status" value="1"/>
</dbReference>
<keyword evidence="8 9" id="KW-0676">Redox-active center</keyword>
<dbReference type="InterPro" id="IPR004099">
    <property type="entry name" value="Pyr_nucl-diS_OxRdtase_dimer"/>
</dbReference>
<dbReference type="PIRSF" id="PIRSF000350">
    <property type="entry name" value="Mercury_reductase_MerA"/>
    <property type="match status" value="1"/>
</dbReference>
<evidence type="ECO:0000256" key="6">
    <source>
        <dbReference type="ARBA" id="ARBA00023027"/>
    </source>
</evidence>
<dbReference type="InterPro" id="IPR016156">
    <property type="entry name" value="FAD/NAD-linked_Rdtase_dimer_sf"/>
</dbReference>
<dbReference type="Pfam" id="PF02852">
    <property type="entry name" value="Pyr_redox_dim"/>
    <property type="match status" value="1"/>
</dbReference>
<evidence type="ECO:0000256" key="4">
    <source>
        <dbReference type="ARBA" id="ARBA00022827"/>
    </source>
</evidence>
<dbReference type="PRINTS" id="PR00368">
    <property type="entry name" value="FADPNR"/>
</dbReference>
<evidence type="ECO:0000256" key="1">
    <source>
        <dbReference type="ARBA" id="ARBA00001974"/>
    </source>
</evidence>
<dbReference type="Proteomes" id="UP001525379">
    <property type="component" value="Unassembled WGS sequence"/>
</dbReference>
<comment type="similarity">
    <text evidence="2 9">Belongs to the class-I pyridine nucleotide-disulfide oxidoreductase family.</text>
</comment>
<evidence type="ECO:0000256" key="5">
    <source>
        <dbReference type="ARBA" id="ARBA00023002"/>
    </source>
</evidence>
<gene>
    <name evidence="12" type="ORF">M3D15_06565</name>
</gene>
<dbReference type="Pfam" id="PF07992">
    <property type="entry name" value="Pyr_redox_2"/>
    <property type="match status" value="1"/>
</dbReference>
<keyword evidence="4 9" id="KW-0274">FAD</keyword>
<name>A0ABT2HXE4_9MICO</name>
<dbReference type="PANTHER" id="PTHR22912:SF217">
    <property type="entry name" value="DIHYDROLIPOYL DEHYDROGENASE"/>
    <property type="match status" value="1"/>
</dbReference>
<comment type="caution">
    <text evidence="12">The sequence shown here is derived from an EMBL/GenBank/DDBJ whole genome shotgun (WGS) entry which is preliminary data.</text>
</comment>
<dbReference type="GO" id="GO:0050627">
    <property type="term" value="F:mycothione reductase [NAD(P)H] activity"/>
    <property type="evidence" value="ECO:0007669"/>
    <property type="project" value="UniProtKB-EC"/>
</dbReference>
<dbReference type="PROSITE" id="PS00076">
    <property type="entry name" value="PYRIDINE_REDOX_1"/>
    <property type="match status" value="1"/>
</dbReference>
<evidence type="ECO:0000256" key="2">
    <source>
        <dbReference type="ARBA" id="ARBA00007532"/>
    </source>
</evidence>
<evidence type="ECO:0000259" key="11">
    <source>
        <dbReference type="Pfam" id="PF07992"/>
    </source>
</evidence>
<reference evidence="12 13" key="1">
    <citation type="submission" date="2022-04" db="EMBL/GenBank/DDBJ databases">
        <title>Human microbiome associated bacterial genomes.</title>
        <authorList>
            <person name="Sandstrom S."/>
            <person name="Salamzade R."/>
            <person name="Kalan L.R."/>
        </authorList>
    </citation>
    <scope>NUCLEOTIDE SEQUENCE [LARGE SCALE GENOMIC DNA]</scope>
    <source>
        <strain evidence="13">p3-SID1799</strain>
    </source>
</reference>
<organism evidence="12 13">
    <name type="scientific">Pseudoclavibacter albus</name>
    <dbReference type="NCBI Taxonomy" id="272241"/>
    <lineage>
        <taxon>Bacteria</taxon>
        <taxon>Bacillati</taxon>
        <taxon>Actinomycetota</taxon>
        <taxon>Actinomycetes</taxon>
        <taxon>Micrococcales</taxon>
        <taxon>Microbacteriaceae</taxon>
        <taxon>Pseudoclavibacter</taxon>
    </lineage>
</organism>
<dbReference type="InterPro" id="IPR036188">
    <property type="entry name" value="FAD/NAD-bd_sf"/>
</dbReference>
<protein>
    <submittedName>
        <fullName evidence="12">Mycothione reductase</fullName>
        <ecNumber evidence="12">1.8.1.15</ecNumber>
    </submittedName>
</protein>
<evidence type="ECO:0000313" key="13">
    <source>
        <dbReference type="Proteomes" id="UP001525379"/>
    </source>
</evidence>
<dbReference type="EMBL" id="JALXSQ010000022">
    <property type="protein sequence ID" value="MCT2042992.1"/>
    <property type="molecule type" value="Genomic_DNA"/>
</dbReference>
<dbReference type="Gene3D" id="3.30.390.30">
    <property type="match status" value="1"/>
</dbReference>
<dbReference type="PRINTS" id="PR00411">
    <property type="entry name" value="PNDRDTASEI"/>
</dbReference>
<evidence type="ECO:0000256" key="9">
    <source>
        <dbReference type="RuleBase" id="RU003691"/>
    </source>
</evidence>
<evidence type="ECO:0000313" key="12">
    <source>
        <dbReference type="EMBL" id="MCT2042992.1"/>
    </source>
</evidence>
<dbReference type="InterPro" id="IPR050151">
    <property type="entry name" value="Class-I_Pyr_Nuc-Dis_Oxidored"/>
</dbReference>
<dbReference type="PANTHER" id="PTHR22912">
    <property type="entry name" value="DISULFIDE OXIDOREDUCTASE"/>
    <property type="match status" value="1"/>
</dbReference>
<dbReference type="InterPro" id="IPR001100">
    <property type="entry name" value="Pyr_nuc-diS_OxRdtase"/>
</dbReference>
<evidence type="ECO:0000259" key="10">
    <source>
        <dbReference type="Pfam" id="PF02852"/>
    </source>
</evidence>
<dbReference type="InterPro" id="IPR023753">
    <property type="entry name" value="FAD/NAD-binding_dom"/>
</dbReference>
<feature type="domain" description="FAD/NAD(P)-binding" evidence="11">
    <location>
        <begin position="4"/>
        <end position="322"/>
    </location>
</feature>
<keyword evidence="6" id="KW-0520">NAD</keyword>
<dbReference type="RefSeq" id="WP_260104282.1">
    <property type="nucleotide sequence ID" value="NZ_JALXSQ010000022.1"/>
</dbReference>
<keyword evidence="3 9" id="KW-0285">Flavoprotein</keyword>
<evidence type="ECO:0000256" key="8">
    <source>
        <dbReference type="ARBA" id="ARBA00023284"/>
    </source>
</evidence>
<dbReference type="SUPFAM" id="SSF55424">
    <property type="entry name" value="FAD/NAD-linked reductases, dimerisation (C-terminal) domain"/>
    <property type="match status" value="1"/>
</dbReference>
<dbReference type="Gene3D" id="3.50.50.60">
    <property type="entry name" value="FAD/NAD(P)-binding domain"/>
    <property type="match status" value="2"/>
</dbReference>